<protein>
    <recommendedName>
        <fullName evidence="2">PiggyBac transposable element-derived protein domain-containing protein</fullName>
    </recommendedName>
</protein>
<gene>
    <name evidence="3" type="ORF">ANN_27731</name>
</gene>
<name>A0ABQ8RV40_PERAM</name>
<evidence type="ECO:0000259" key="2">
    <source>
        <dbReference type="Pfam" id="PF13843"/>
    </source>
</evidence>
<keyword evidence="4" id="KW-1185">Reference proteome</keyword>
<proteinExistence type="predicted"/>
<feature type="domain" description="PiggyBac transposable element-derived protein" evidence="2">
    <location>
        <begin position="160"/>
        <end position="236"/>
    </location>
</feature>
<dbReference type="EMBL" id="JAJSOF020000042">
    <property type="protein sequence ID" value="KAJ4425537.1"/>
    <property type="molecule type" value="Genomic_DNA"/>
</dbReference>
<accession>A0ABQ8RV40</accession>
<dbReference type="Pfam" id="PF13843">
    <property type="entry name" value="DDE_Tnp_1_7"/>
    <property type="match status" value="1"/>
</dbReference>
<sequence length="248" mass="27525">MNVSGNESEGEDPHNLCEIDEIHELCENQGTDHADKDADYVPSRGETSGSSEDDSSHNMRQDNEQPKQPADTSSTRAASLPLAPNVPITRGGRGRGRGRNCSQITNNPVLGSVETTAHGTQWTVIPPQAAPGRRARQNIVTEAPDLQAMRRESHTISKITNRSFAAATPIWNTFIANCLLCYKPSENITVDEQLFPCKARCPFIQYMNSKPDKFGIKFWLAVDTTSKYLVNGFPYIVVEMRSVLQVYR</sequence>
<dbReference type="PANTHER" id="PTHR46599:SF6">
    <property type="entry name" value="DUAL SPECIFICITY PHOSPHATASE 26"/>
    <property type="match status" value="1"/>
</dbReference>
<dbReference type="InterPro" id="IPR029526">
    <property type="entry name" value="PGBD"/>
</dbReference>
<organism evidence="3 4">
    <name type="scientific">Periplaneta americana</name>
    <name type="common">American cockroach</name>
    <name type="synonym">Blatta americana</name>
    <dbReference type="NCBI Taxonomy" id="6978"/>
    <lineage>
        <taxon>Eukaryota</taxon>
        <taxon>Metazoa</taxon>
        <taxon>Ecdysozoa</taxon>
        <taxon>Arthropoda</taxon>
        <taxon>Hexapoda</taxon>
        <taxon>Insecta</taxon>
        <taxon>Pterygota</taxon>
        <taxon>Neoptera</taxon>
        <taxon>Polyneoptera</taxon>
        <taxon>Dictyoptera</taxon>
        <taxon>Blattodea</taxon>
        <taxon>Blattoidea</taxon>
        <taxon>Blattidae</taxon>
        <taxon>Blattinae</taxon>
        <taxon>Periplaneta</taxon>
    </lineage>
</organism>
<evidence type="ECO:0000313" key="3">
    <source>
        <dbReference type="EMBL" id="KAJ4425537.1"/>
    </source>
</evidence>
<feature type="compositionally biased region" description="Basic and acidic residues" evidence="1">
    <location>
        <begin position="54"/>
        <end position="65"/>
    </location>
</feature>
<feature type="region of interest" description="Disordered" evidence="1">
    <location>
        <begin position="1"/>
        <end position="114"/>
    </location>
</feature>
<dbReference type="Proteomes" id="UP001148838">
    <property type="component" value="Unassembled WGS sequence"/>
</dbReference>
<comment type="caution">
    <text evidence="3">The sequence shown here is derived from an EMBL/GenBank/DDBJ whole genome shotgun (WGS) entry which is preliminary data.</text>
</comment>
<feature type="compositionally biased region" description="Basic and acidic residues" evidence="1">
    <location>
        <begin position="11"/>
        <end position="39"/>
    </location>
</feature>
<evidence type="ECO:0000313" key="4">
    <source>
        <dbReference type="Proteomes" id="UP001148838"/>
    </source>
</evidence>
<dbReference type="PANTHER" id="PTHR46599">
    <property type="entry name" value="PIGGYBAC TRANSPOSABLE ELEMENT-DERIVED PROTEIN 4"/>
    <property type="match status" value="1"/>
</dbReference>
<reference evidence="3 4" key="1">
    <citation type="journal article" date="2022" name="Allergy">
        <title>Genome assembly and annotation of Periplaneta americana reveal a comprehensive cockroach allergen profile.</title>
        <authorList>
            <person name="Wang L."/>
            <person name="Xiong Q."/>
            <person name="Saelim N."/>
            <person name="Wang L."/>
            <person name="Nong W."/>
            <person name="Wan A.T."/>
            <person name="Shi M."/>
            <person name="Liu X."/>
            <person name="Cao Q."/>
            <person name="Hui J.H.L."/>
            <person name="Sookrung N."/>
            <person name="Leung T.F."/>
            <person name="Tungtrongchitr A."/>
            <person name="Tsui S.K.W."/>
        </authorList>
    </citation>
    <scope>NUCLEOTIDE SEQUENCE [LARGE SCALE GENOMIC DNA]</scope>
    <source>
        <strain evidence="3">PWHHKU_190912</strain>
    </source>
</reference>
<evidence type="ECO:0000256" key="1">
    <source>
        <dbReference type="SAM" id="MobiDB-lite"/>
    </source>
</evidence>
<feature type="compositionally biased region" description="Polar residues" evidence="1">
    <location>
        <begin position="100"/>
        <end position="114"/>
    </location>
</feature>